<protein>
    <submittedName>
        <fullName evidence="1">Uncharacterized protein</fullName>
    </submittedName>
</protein>
<dbReference type="AlphaFoldDB" id="A0A1S8AA77"/>
<keyword evidence="2" id="KW-1185">Reference proteome</keyword>
<name>A0A1S8AA77_ROSNE</name>
<sequence length="109" mass="12100">MSIKVEAQSNYAFRQDLFFVRATVTAGTEPCEEIWLSLLNGAGCIVEGTLRREAWSPSGGTQTFDWREKWFKDQKPGRGFKFIVAIVSKGAPVMQSESALIDLQGLGIQ</sequence>
<organism evidence="1">
    <name type="scientific">Rosellinia necatrix</name>
    <name type="common">White root-rot fungus</name>
    <dbReference type="NCBI Taxonomy" id="77044"/>
    <lineage>
        <taxon>Eukaryota</taxon>
        <taxon>Fungi</taxon>
        <taxon>Dikarya</taxon>
        <taxon>Ascomycota</taxon>
        <taxon>Pezizomycotina</taxon>
        <taxon>Sordariomycetes</taxon>
        <taxon>Xylariomycetidae</taxon>
        <taxon>Xylariales</taxon>
        <taxon>Xylariaceae</taxon>
        <taxon>Rosellinia</taxon>
    </lineage>
</organism>
<reference evidence="1" key="1">
    <citation type="submission" date="2016-03" db="EMBL/GenBank/DDBJ databases">
        <title>Draft genome sequence of Rosellinia necatrix.</title>
        <authorList>
            <person name="Kanematsu S."/>
        </authorList>
    </citation>
    <scope>NUCLEOTIDE SEQUENCE [LARGE SCALE GENOMIC DNA]</scope>
    <source>
        <strain evidence="1">W97</strain>
    </source>
</reference>
<gene>
    <name evidence="1" type="ORF">SAMD00023353_5700520</name>
</gene>
<evidence type="ECO:0000313" key="2">
    <source>
        <dbReference type="Proteomes" id="UP000054516"/>
    </source>
</evidence>
<dbReference type="EMBL" id="DF977502">
    <property type="protein sequence ID" value="GAW26933.1"/>
    <property type="molecule type" value="Genomic_DNA"/>
</dbReference>
<evidence type="ECO:0000313" key="1">
    <source>
        <dbReference type="EMBL" id="GAW26933.1"/>
    </source>
</evidence>
<proteinExistence type="predicted"/>
<accession>A0A1S8AA77</accession>
<dbReference type="Proteomes" id="UP000054516">
    <property type="component" value="Unassembled WGS sequence"/>
</dbReference>